<evidence type="ECO:0000256" key="1">
    <source>
        <dbReference type="SAM" id="Phobius"/>
    </source>
</evidence>
<gene>
    <name evidence="2" type="ORF">A2639_02200</name>
</gene>
<accession>A0A1G2HLE9</accession>
<sequence length="129" mass="15044">MIESDNSVPLRKHTKVKMFLPAIVLVASFRYSFLFTTGIIVGYITCKIFCHYFVHNGKINSIFLDYGKWKVHLHHWIIGIIILAVALVLDHFYLPTFFAGAVCGMIIQDIYDYNDWHKVIVKNEDYETK</sequence>
<name>A0A1G2HLE9_9BACT</name>
<organism evidence="2 3">
    <name type="scientific">Candidatus Staskawiczbacteria bacterium RIFCSPHIGHO2_01_FULL_34_27</name>
    <dbReference type="NCBI Taxonomy" id="1802199"/>
    <lineage>
        <taxon>Bacteria</taxon>
        <taxon>Candidatus Staskawicziibacteriota</taxon>
    </lineage>
</organism>
<feature type="transmembrane region" description="Helical" evidence="1">
    <location>
        <begin position="20"/>
        <end position="44"/>
    </location>
</feature>
<comment type="caution">
    <text evidence="2">The sequence shown here is derived from an EMBL/GenBank/DDBJ whole genome shotgun (WGS) entry which is preliminary data.</text>
</comment>
<protein>
    <submittedName>
        <fullName evidence="2">Uncharacterized protein</fullName>
    </submittedName>
</protein>
<dbReference type="Proteomes" id="UP000178991">
    <property type="component" value="Unassembled WGS sequence"/>
</dbReference>
<keyword evidence="1" id="KW-0472">Membrane</keyword>
<proteinExistence type="predicted"/>
<keyword evidence="1" id="KW-1133">Transmembrane helix</keyword>
<evidence type="ECO:0000313" key="2">
    <source>
        <dbReference type="EMBL" id="OGZ63239.1"/>
    </source>
</evidence>
<keyword evidence="1" id="KW-0812">Transmembrane</keyword>
<evidence type="ECO:0000313" key="3">
    <source>
        <dbReference type="Proteomes" id="UP000178991"/>
    </source>
</evidence>
<reference evidence="2 3" key="1">
    <citation type="journal article" date="2016" name="Nat. Commun.">
        <title>Thousands of microbial genomes shed light on interconnected biogeochemical processes in an aquifer system.</title>
        <authorList>
            <person name="Anantharaman K."/>
            <person name="Brown C.T."/>
            <person name="Hug L.A."/>
            <person name="Sharon I."/>
            <person name="Castelle C.J."/>
            <person name="Probst A.J."/>
            <person name="Thomas B.C."/>
            <person name="Singh A."/>
            <person name="Wilkins M.J."/>
            <person name="Karaoz U."/>
            <person name="Brodie E.L."/>
            <person name="Williams K.H."/>
            <person name="Hubbard S.S."/>
            <person name="Banfield J.F."/>
        </authorList>
    </citation>
    <scope>NUCLEOTIDE SEQUENCE [LARGE SCALE GENOMIC DNA]</scope>
</reference>
<dbReference type="AlphaFoldDB" id="A0A1G2HLE9"/>
<dbReference type="EMBL" id="MHOL01000004">
    <property type="protein sequence ID" value="OGZ63239.1"/>
    <property type="molecule type" value="Genomic_DNA"/>
</dbReference>
<feature type="transmembrane region" description="Helical" evidence="1">
    <location>
        <begin position="73"/>
        <end position="94"/>
    </location>
</feature>